<organism evidence="3 4">
    <name type="scientific">Arcticibacter tournemirensis</name>
    <dbReference type="NCBI Taxonomy" id="699437"/>
    <lineage>
        <taxon>Bacteria</taxon>
        <taxon>Pseudomonadati</taxon>
        <taxon>Bacteroidota</taxon>
        <taxon>Sphingobacteriia</taxon>
        <taxon>Sphingobacteriales</taxon>
        <taxon>Sphingobacteriaceae</taxon>
        <taxon>Arcticibacter</taxon>
    </lineage>
</organism>
<keyword evidence="4" id="KW-1185">Reference proteome</keyword>
<dbReference type="OrthoDB" id="9766256at2"/>
<feature type="signal peptide" evidence="2">
    <location>
        <begin position="1"/>
        <end position="21"/>
    </location>
</feature>
<feature type="chain" id="PRO_5024428154" evidence="2">
    <location>
        <begin position="22"/>
        <end position="483"/>
    </location>
</feature>
<keyword evidence="3" id="KW-0449">Lipoprotein</keyword>
<dbReference type="InterPro" id="IPR011990">
    <property type="entry name" value="TPR-like_helical_dom_sf"/>
</dbReference>
<feature type="coiled-coil region" evidence="1">
    <location>
        <begin position="164"/>
        <end position="191"/>
    </location>
</feature>
<dbReference type="AlphaFoldDB" id="A0A5M9HBK1"/>
<dbReference type="InterPro" id="IPR041662">
    <property type="entry name" value="SusD-like_2"/>
</dbReference>
<evidence type="ECO:0000313" key="4">
    <source>
        <dbReference type="Proteomes" id="UP000322918"/>
    </source>
</evidence>
<comment type="caution">
    <text evidence="3">The sequence shown here is derived from an EMBL/GenBank/DDBJ whole genome shotgun (WGS) entry which is preliminary data.</text>
</comment>
<proteinExistence type="predicted"/>
<accession>A0A5M9HBK1</accession>
<dbReference type="Pfam" id="PF12771">
    <property type="entry name" value="SusD-like_2"/>
    <property type="match status" value="1"/>
</dbReference>
<evidence type="ECO:0000313" key="3">
    <source>
        <dbReference type="EMBL" id="KAA8484372.1"/>
    </source>
</evidence>
<keyword evidence="1" id="KW-0175">Coiled coil</keyword>
<dbReference type="EMBL" id="VWNE01000008">
    <property type="protein sequence ID" value="KAA8484372.1"/>
    <property type="molecule type" value="Genomic_DNA"/>
</dbReference>
<keyword evidence="2" id="KW-0732">Signal</keyword>
<protein>
    <submittedName>
        <fullName evidence="3">SusD/RagB family nutrient-binding outer membrane lipoprotein</fullName>
    </submittedName>
</protein>
<sequence>MKKYILYTLFFILTVSSFSCKDGFKDLSINPNTSEFVLPQALLAPALVDVVAANMNRSRRITNELMQVTVDMGDSDGKIFRYEIRKSEADYLWNAWYTQLTNFNDIYTGGRDNLSNTYMGIARICQAWIFSMLTDTYGDVPYFNANKGREGNITPAFDRQKDIYEDIFTKLEEANQLLDAAEKAKETVLASSDPIYGGSPTKWRRFGNSLYLRLLLRVSGKSEIDAVSKIKEIVQTNSVNYPIMASNDDSAILRWTGVSPLVTPFVDLRDADWYTPKSASFFVDNLVEWGDPRISSWVTMSRGEYVGIQSGYPVGEAPEGRSSLVTALKSSPLLGNIMNYSELQFILAEAATRGWITTQTAQSFYEAGITSGIAMWGATMPANYLQGASIMWDNDFSLDSKLELIHVQKYYSLFFTDLQSWFEYRRTGHPNLPIGPGVGNNGAMPSRISYPVYVQSTNGENYKAAVASQGPDDISTKVWWQKP</sequence>
<evidence type="ECO:0000256" key="2">
    <source>
        <dbReference type="SAM" id="SignalP"/>
    </source>
</evidence>
<dbReference type="SUPFAM" id="SSF48452">
    <property type="entry name" value="TPR-like"/>
    <property type="match status" value="1"/>
</dbReference>
<name>A0A5M9HBK1_9SPHI</name>
<dbReference type="PROSITE" id="PS51257">
    <property type="entry name" value="PROKAR_LIPOPROTEIN"/>
    <property type="match status" value="1"/>
</dbReference>
<evidence type="ECO:0000256" key="1">
    <source>
        <dbReference type="SAM" id="Coils"/>
    </source>
</evidence>
<dbReference type="Proteomes" id="UP000322918">
    <property type="component" value="Unassembled WGS sequence"/>
</dbReference>
<gene>
    <name evidence="3" type="ORF">F1649_06250</name>
</gene>
<dbReference type="Gene3D" id="1.25.40.390">
    <property type="match status" value="1"/>
</dbReference>
<reference evidence="3 4" key="1">
    <citation type="submission" date="2019-09" db="EMBL/GenBank/DDBJ databases">
        <title>Pararcticibacter amylolyticus gen. nov., sp. nov., isolated from a rottenly hemp rope, and reclassification of Pedobacter tournemirensis as Pararcticibacter tournemirensis comb. nov.</title>
        <authorList>
            <person name="Cai Y."/>
        </authorList>
    </citation>
    <scope>NUCLEOTIDE SEQUENCE [LARGE SCALE GENOMIC DNA]</scope>
    <source>
        <strain evidence="3 4">TF5-37.2-LB10</strain>
    </source>
</reference>
<dbReference type="RefSeq" id="WP_141814361.1">
    <property type="nucleotide sequence ID" value="NZ_VFPL01000001.1"/>
</dbReference>